<dbReference type="RefSeq" id="WP_085465540.1">
    <property type="nucleotide sequence ID" value="NZ_FXBL01000004.1"/>
</dbReference>
<comment type="similarity">
    <text evidence="5 18">Belongs to the CDS family.</text>
</comment>
<evidence type="ECO:0000256" key="16">
    <source>
        <dbReference type="ARBA" id="ARBA00023209"/>
    </source>
</evidence>
<dbReference type="Pfam" id="PF01148">
    <property type="entry name" value="CTP_transf_1"/>
    <property type="match status" value="1"/>
</dbReference>
<keyword evidence="15 19" id="KW-0472">Membrane</keyword>
<evidence type="ECO:0000256" key="10">
    <source>
        <dbReference type="ARBA" id="ARBA00022679"/>
    </source>
</evidence>
<keyword evidence="9" id="KW-0444">Lipid biosynthesis</keyword>
<dbReference type="PROSITE" id="PS01315">
    <property type="entry name" value="CDS"/>
    <property type="match status" value="1"/>
</dbReference>
<evidence type="ECO:0000256" key="13">
    <source>
        <dbReference type="ARBA" id="ARBA00022989"/>
    </source>
</evidence>
<keyword evidence="12 18" id="KW-0548">Nucleotidyltransferase</keyword>
<proteinExistence type="inferred from homology"/>
<dbReference type="PANTHER" id="PTHR46382">
    <property type="entry name" value="PHOSPHATIDATE CYTIDYLYLTRANSFERASE"/>
    <property type="match status" value="1"/>
</dbReference>
<keyword evidence="16" id="KW-0594">Phospholipid biosynthesis</keyword>
<keyword evidence="11 18" id="KW-0812">Transmembrane</keyword>
<gene>
    <name evidence="20" type="ORF">SAMN02982922_3757</name>
</gene>
<dbReference type="EMBL" id="FXBL01000004">
    <property type="protein sequence ID" value="SMH48612.1"/>
    <property type="molecule type" value="Genomic_DNA"/>
</dbReference>
<comment type="subcellular location">
    <subcellularLocation>
        <location evidence="2">Cell membrane</location>
        <topology evidence="2">Multi-pass membrane protein</topology>
    </subcellularLocation>
</comment>
<dbReference type="PANTHER" id="PTHR46382:SF1">
    <property type="entry name" value="PHOSPHATIDATE CYTIDYLYLTRANSFERASE"/>
    <property type="match status" value="1"/>
</dbReference>
<feature type="transmembrane region" description="Helical" evidence="19">
    <location>
        <begin position="102"/>
        <end position="121"/>
    </location>
</feature>
<dbReference type="EC" id="2.7.7.41" evidence="6 18"/>
<dbReference type="AlphaFoldDB" id="A0A1X7PBP5"/>
<organism evidence="20 21">
    <name type="scientific">Mesorhizobium australicum</name>
    <dbReference type="NCBI Taxonomy" id="536018"/>
    <lineage>
        <taxon>Bacteria</taxon>
        <taxon>Pseudomonadati</taxon>
        <taxon>Pseudomonadota</taxon>
        <taxon>Alphaproteobacteria</taxon>
        <taxon>Hyphomicrobiales</taxon>
        <taxon>Phyllobacteriaceae</taxon>
        <taxon>Mesorhizobium</taxon>
    </lineage>
</organism>
<evidence type="ECO:0000256" key="19">
    <source>
        <dbReference type="SAM" id="Phobius"/>
    </source>
</evidence>
<dbReference type="InterPro" id="IPR000374">
    <property type="entry name" value="PC_trans"/>
</dbReference>
<evidence type="ECO:0000256" key="8">
    <source>
        <dbReference type="ARBA" id="ARBA00022475"/>
    </source>
</evidence>
<keyword evidence="21" id="KW-1185">Reference proteome</keyword>
<evidence type="ECO:0000256" key="9">
    <source>
        <dbReference type="ARBA" id="ARBA00022516"/>
    </source>
</evidence>
<dbReference type="GO" id="GO:0004605">
    <property type="term" value="F:phosphatidate cytidylyltransferase activity"/>
    <property type="evidence" value="ECO:0007669"/>
    <property type="project" value="UniProtKB-EC"/>
</dbReference>
<evidence type="ECO:0000256" key="3">
    <source>
        <dbReference type="ARBA" id="ARBA00005119"/>
    </source>
</evidence>
<comment type="pathway">
    <text evidence="3 18">Phospholipid metabolism; CDP-diacylglycerol biosynthesis; CDP-diacylglycerol from sn-glycerol 3-phosphate: step 3/3.</text>
</comment>
<dbReference type="GO" id="GO:0005886">
    <property type="term" value="C:plasma membrane"/>
    <property type="evidence" value="ECO:0007669"/>
    <property type="project" value="UniProtKB-SubCell"/>
</dbReference>
<sequence>MSNLQLRIISAVVLAAVVLGLTWLGAAPFRALGAAIGALVFYEWTTVSDLKRDRTVWLAAWILVAIALAALLAGLSGYPMLLLAVVPAILVLAIGRVRELGSLAATGMAYAVSPAVALAFLRGGDLPGLLSILYLFAVVWGTDIFAYFVGRAVGGPKLAPSISPGKTWSGAVGGAVAALVAGFAVAWFAGHPSPLLMGLLALPLSAVSQAGDLFESGFKRRFGAKDSSHLIPGHGGVMDRVDGLVAAAVALYLAGWLLAGPAFPSHGLFPV</sequence>
<keyword evidence="14" id="KW-0443">Lipid metabolism</keyword>
<accession>A0A1X7PBP5</accession>
<evidence type="ECO:0000313" key="21">
    <source>
        <dbReference type="Proteomes" id="UP000193083"/>
    </source>
</evidence>
<dbReference type="Proteomes" id="UP000193083">
    <property type="component" value="Unassembled WGS sequence"/>
</dbReference>
<evidence type="ECO:0000256" key="18">
    <source>
        <dbReference type="RuleBase" id="RU003938"/>
    </source>
</evidence>
<evidence type="ECO:0000256" key="1">
    <source>
        <dbReference type="ARBA" id="ARBA00001698"/>
    </source>
</evidence>
<reference evidence="20 21" key="1">
    <citation type="submission" date="2017-04" db="EMBL/GenBank/DDBJ databases">
        <authorList>
            <person name="Afonso C.L."/>
            <person name="Miller P.J."/>
            <person name="Scott M.A."/>
            <person name="Spackman E."/>
            <person name="Goraichik I."/>
            <person name="Dimitrov K.M."/>
            <person name="Suarez D.L."/>
            <person name="Swayne D.E."/>
        </authorList>
    </citation>
    <scope>NUCLEOTIDE SEQUENCE [LARGE SCALE GENOMIC DNA]</scope>
    <source>
        <strain evidence="20 21">B5P</strain>
    </source>
</reference>
<evidence type="ECO:0000256" key="11">
    <source>
        <dbReference type="ARBA" id="ARBA00022692"/>
    </source>
</evidence>
<feature type="transmembrane region" description="Helical" evidence="19">
    <location>
        <begin position="244"/>
        <end position="263"/>
    </location>
</feature>
<protein>
    <recommendedName>
        <fullName evidence="7 18">Phosphatidate cytidylyltransferase</fullName>
        <ecNumber evidence="6 18">2.7.7.41</ecNumber>
    </recommendedName>
</protein>
<feature type="transmembrane region" description="Helical" evidence="19">
    <location>
        <begin position="57"/>
        <end position="90"/>
    </location>
</feature>
<name>A0A1X7PBP5_9HYPH</name>
<feature type="transmembrane region" description="Helical" evidence="19">
    <location>
        <begin position="170"/>
        <end position="189"/>
    </location>
</feature>
<feature type="transmembrane region" description="Helical" evidence="19">
    <location>
        <begin position="127"/>
        <end position="149"/>
    </location>
</feature>
<evidence type="ECO:0000256" key="6">
    <source>
        <dbReference type="ARBA" id="ARBA00012487"/>
    </source>
</evidence>
<dbReference type="OrthoDB" id="9799199at2"/>
<keyword evidence="17" id="KW-1208">Phospholipid metabolism</keyword>
<evidence type="ECO:0000256" key="17">
    <source>
        <dbReference type="ARBA" id="ARBA00023264"/>
    </source>
</evidence>
<comment type="catalytic activity">
    <reaction evidence="1 18">
        <text>a 1,2-diacyl-sn-glycero-3-phosphate + CTP + H(+) = a CDP-1,2-diacyl-sn-glycerol + diphosphate</text>
        <dbReference type="Rhea" id="RHEA:16229"/>
        <dbReference type="ChEBI" id="CHEBI:15378"/>
        <dbReference type="ChEBI" id="CHEBI:33019"/>
        <dbReference type="ChEBI" id="CHEBI:37563"/>
        <dbReference type="ChEBI" id="CHEBI:58332"/>
        <dbReference type="ChEBI" id="CHEBI:58608"/>
        <dbReference type="EC" id="2.7.7.41"/>
    </reaction>
</comment>
<comment type="pathway">
    <text evidence="4">Lipid metabolism.</text>
</comment>
<evidence type="ECO:0000313" key="20">
    <source>
        <dbReference type="EMBL" id="SMH48612.1"/>
    </source>
</evidence>
<keyword evidence="13 19" id="KW-1133">Transmembrane helix</keyword>
<keyword evidence="8" id="KW-1003">Cell membrane</keyword>
<evidence type="ECO:0000256" key="5">
    <source>
        <dbReference type="ARBA" id="ARBA00010185"/>
    </source>
</evidence>
<evidence type="ECO:0000256" key="2">
    <source>
        <dbReference type="ARBA" id="ARBA00004651"/>
    </source>
</evidence>
<dbReference type="UniPathway" id="UPA00557">
    <property type="reaction ID" value="UER00614"/>
</dbReference>
<evidence type="ECO:0000256" key="12">
    <source>
        <dbReference type="ARBA" id="ARBA00022695"/>
    </source>
</evidence>
<evidence type="ECO:0000256" key="14">
    <source>
        <dbReference type="ARBA" id="ARBA00023098"/>
    </source>
</evidence>
<keyword evidence="10 18" id="KW-0808">Transferase</keyword>
<dbReference type="GO" id="GO:0016024">
    <property type="term" value="P:CDP-diacylglycerol biosynthetic process"/>
    <property type="evidence" value="ECO:0007669"/>
    <property type="project" value="UniProtKB-UniPathway"/>
</dbReference>
<evidence type="ECO:0000256" key="4">
    <source>
        <dbReference type="ARBA" id="ARBA00005189"/>
    </source>
</evidence>
<evidence type="ECO:0000256" key="15">
    <source>
        <dbReference type="ARBA" id="ARBA00023136"/>
    </source>
</evidence>
<evidence type="ECO:0000256" key="7">
    <source>
        <dbReference type="ARBA" id="ARBA00019373"/>
    </source>
</evidence>